<keyword evidence="1" id="KW-0812">Transmembrane</keyword>
<accession>A0A1H8A5F7</accession>
<feature type="transmembrane region" description="Helical" evidence="1">
    <location>
        <begin position="183"/>
        <end position="203"/>
    </location>
</feature>
<sequence length="263" mass="29305">MLSNVLNEVSLHFILVLCAAVGSLVPYVIQHYAKPNIMFQRHQLGGDSRHQRFVIRNFESTPVPGPLVLELHAYGRIQEVEVFAGPWVKEPPRIQGKTACFTLSAFPAEGVVVVKATTESPVVGLTLKVSEHSKVMPRNFEQLRPWTFWRQLKASLAQWIVGLLIALLIFTSCIYVHFQGKLWAWDVYLISILLLGSLLLYGLMVPIGGRETIAGYLGWNETGHLAKAPAGDTAPLSQAAPRLPKTQTGWTRILRFLSSLRVT</sequence>
<feature type="transmembrane region" description="Helical" evidence="1">
    <location>
        <begin position="12"/>
        <end position="29"/>
    </location>
</feature>
<name>A0A1H8A5F7_STIAU</name>
<dbReference type="Proteomes" id="UP000182719">
    <property type="component" value="Unassembled WGS sequence"/>
</dbReference>
<protein>
    <submittedName>
        <fullName evidence="2">Uncharacterized protein</fullName>
    </submittedName>
</protein>
<evidence type="ECO:0000313" key="2">
    <source>
        <dbReference type="EMBL" id="SEM65793.1"/>
    </source>
</evidence>
<dbReference type="AlphaFoldDB" id="A0A1H8A5F7"/>
<keyword evidence="3" id="KW-1185">Reference proteome</keyword>
<dbReference type="RefSeq" id="WP_075009893.1">
    <property type="nucleotide sequence ID" value="NZ_FOAP01000020.1"/>
</dbReference>
<reference evidence="3" key="1">
    <citation type="submission" date="2016-10" db="EMBL/GenBank/DDBJ databases">
        <authorList>
            <person name="Varghese N."/>
            <person name="Submissions S."/>
        </authorList>
    </citation>
    <scope>NUCLEOTIDE SEQUENCE [LARGE SCALE GENOMIC DNA]</scope>
    <source>
        <strain evidence="3">DSM 17044</strain>
    </source>
</reference>
<evidence type="ECO:0000256" key="1">
    <source>
        <dbReference type="SAM" id="Phobius"/>
    </source>
</evidence>
<dbReference type="EMBL" id="FOAP01000020">
    <property type="protein sequence ID" value="SEM65793.1"/>
    <property type="molecule type" value="Genomic_DNA"/>
</dbReference>
<feature type="transmembrane region" description="Helical" evidence="1">
    <location>
        <begin position="156"/>
        <end position="177"/>
    </location>
</feature>
<proteinExistence type="predicted"/>
<organism evidence="2 3">
    <name type="scientific">Stigmatella aurantiaca</name>
    <dbReference type="NCBI Taxonomy" id="41"/>
    <lineage>
        <taxon>Bacteria</taxon>
        <taxon>Pseudomonadati</taxon>
        <taxon>Myxococcota</taxon>
        <taxon>Myxococcia</taxon>
        <taxon>Myxococcales</taxon>
        <taxon>Cystobacterineae</taxon>
        <taxon>Archangiaceae</taxon>
        <taxon>Stigmatella</taxon>
    </lineage>
</organism>
<keyword evidence="1" id="KW-1133">Transmembrane helix</keyword>
<gene>
    <name evidence="2" type="ORF">SAMN05444354_120114</name>
</gene>
<evidence type="ECO:0000313" key="3">
    <source>
        <dbReference type="Proteomes" id="UP000182719"/>
    </source>
</evidence>
<keyword evidence="1" id="KW-0472">Membrane</keyword>